<dbReference type="Pfam" id="PF07179">
    <property type="entry name" value="SseB"/>
    <property type="match status" value="1"/>
</dbReference>
<organism evidence="3 4">
    <name type="scientific">Gemmiger gallinarum</name>
    <dbReference type="NCBI Taxonomy" id="2779354"/>
    <lineage>
        <taxon>Bacteria</taxon>
        <taxon>Bacillati</taxon>
        <taxon>Bacillota</taxon>
        <taxon>Clostridia</taxon>
        <taxon>Eubacteriales</taxon>
        <taxon>Gemmiger</taxon>
    </lineage>
</organism>
<comment type="caution">
    <text evidence="3">The sequence shown here is derived from an EMBL/GenBank/DDBJ whole genome shotgun (WGS) entry which is preliminary data.</text>
</comment>
<evidence type="ECO:0000313" key="3">
    <source>
        <dbReference type="EMBL" id="MBE5036519.1"/>
    </source>
</evidence>
<feature type="domain" description="SseB protein N-terminal" evidence="1">
    <location>
        <begin position="14"/>
        <end position="142"/>
    </location>
</feature>
<name>A0ABR9R093_9FIRM</name>
<dbReference type="Pfam" id="PF14581">
    <property type="entry name" value="SseB_C"/>
    <property type="match status" value="1"/>
</dbReference>
<dbReference type="Proteomes" id="UP000768567">
    <property type="component" value="Unassembled WGS sequence"/>
</dbReference>
<dbReference type="InterPro" id="IPR027945">
    <property type="entry name" value="SseB_C"/>
</dbReference>
<protein>
    <submittedName>
        <fullName evidence="3">Enhanced serine sensitivity protein SseB C-terminal domain-containing protein</fullName>
    </submittedName>
</protein>
<keyword evidence="4" id="KW-1185">Reference proteome</keyword>
<evidence type="ECO:0000259" key="2">
    <source>
        <dbReference type="Pfam" id="PF14581"/>
    </source>
</evidence>
<sequence length="279" mass="31558">MNDSKKPLTNPAMKKAMADMKANNTPETRNLMINMMMRSTFLVPVQVGFAGPPPKMDKNGKVPVPPNTKVSFALLGTTDKKQYFMAFTDWDELHKWRKNPAQQTMMLHFDEYAALIDKNPQVSGFVINPFGDNLRFEREVVASLKQQKDAFAKAAKERAAQKRINPGDKVVIVELSVYPEELMAPVCDVLEANTQVNEAYLQMMIVNDTQKSYLMVLDAPKDNDLFTKVIQAARPYLQQAKMDMNLTIAASPLGQQGIRGSEPFYSRARGRIYEQDEED</sequence>
<proteinExistence type="predicted"/>
<evidence type="ECO:0000259" key="1">
    <source>
        <dbReference type="Pfam" id="PF07179"/>
    </source>
</evidence>
<reference evidence="3 4" key="1">
    <citation type="submission" date="2020-10" db="EMBL/GenBank/DDBJ databases">
        <title>ChiBAC.</title>
        <authorList>
            <person name="Zenner C."/>
            <person name="Hitch T.C.A."/>
            <person name="Clavel T."/>
        </authorList>
    </citation>
    <scope>NUCLEOTIDE SEQUENCE [LARGE SCALE GENOMIC DNA]</scope>
    <source>
        <strain evidence="3 4">DSM 109015</strain>
    </source>
</reference>
<evidence type="ECO:0000313" key="4">
    <source>
        <dbReference type="Proteomes" id="UP000768567"/>
    </source>
</evidence>
<dbReference type="RefSeq" id="WP_193499825.1">
    <property type="nucleotide sequence ID" value="NZ_JADCKC010000001.1"/>
</dbReference>
<gene>
    <name evidence="3" type="ORF">INF35_01750</name>
</gene>
<dbReference type="EMBL" id="JADCKC010000001">
    <property type="protein sequence ID" value="MBE5036519.1"/>
    <property type="molecule type" value="Genomic_DNA"/>
</dbReference>
<dbReference type="InterPro" id="IPR009839">
    <property type="entry name" value="SseB_N"/>
</dbReference>
<feature type="domain" description="SseB protein C-terminal" evidence="2">
    <location>
        <begin position="166"/>
        <end position="267"/>
    </location>
</feature>
<accession>A0ABR9R093</accession>